<accession>A0A7C4RNV4</accession>
<dbReference type="InterPro" id="IPR011957">
    <property type="entry name" value="Benz_CoA_lig"/>
</dbReference>
<dbReference type="SUPFAM" id="SSF56801">
    <property type="entry name" value="Acetyl-CoA synthetase-like"/>
    <property type="match status" value="1"/>
</dbReference>
<dbReference type="CDD" id="cd05959">
    <property type="entry name" value="BCL_4HBCL"/>
    <property type="match status" value="1"/>
</dbReference>
<reference evidence="4" key="1">
    <citation type="journal article" date="2020" name="mSystems">
        <title>Genome- and Community-Level Interaction Insights into Carbon Utilization and Element Cycling Functions of Hydrothermarchaeota in Hydrothermal Sediment.</title>
        <authorList>
            <person name="Zhou Z."/>
            <person name="Liu Y."/>
            <person name="Xu W."/>
            <person name="Pan J."/>
            <person name="Luo Z.H."/>
            <person name="Li M."/>
        </authorList>
    </citation>
    <scope>NUCLEOTIDE SEQUENCE [LARGE SCALE GENOMIC DNA]</scope>
    <source>
        <strain evidence="4">SpSt-477</strain>
    </source>
</reference>
<dbReference type="Gene3D" id="3.30.300.30">
    <property type="match status" value="1"/>
</dbReference>
<dbReference type="InterPro" id="IPR045851">
    <property type="entry name" value="AMP-bd_C_sf"/>
</dbReference>
<evidence type="ECO:0000259" key="2">
    <source>
        <dbReference type="Pfam" id="PF00501"/>
    </source>
</evidence>
<dbReference type="GO" id="GO:0005524">
    <property type="term" value="F:ATP binding"/>
    <property type="evidence" value="ECO:0007669"/>
    <property type="project" value="InterPro"/>
</dbReference>
<dbReference type="PANTHER" id="PTHR43352:SF1">
    <property type="entry name" value="ANTHRANILATE--COA LIGASE"/>
    <property type="match status" value="1"/>
</dbReference>
<dbReference type="NCBIfam" id="TIGR02262">
    <property type="entry name" value="benz_CoA_lig"/>
    <property type="match status" value="1"/>
</dbReference>
<dbReference type="Gene3D" id="3.40.50.980">
    <property type="match status" value="1"/>
</dbReference>
<gene>
    <name evidence="4" type="ORF">ENS29_02010</name>
</gene>
<dbReference type="GO" id="GO:0016405">
    <property type="term" value="F:CoA-ligase activity"/>
    <property type="evidence" value="ECO:0007669"/>
    <property type="project" value="InterPro"/>
</dbReference>
<sequence length="517" mass="57994">MNISLNLPPRFNAADYFVDRHIRADRGHRIAVYCNHRTFTYTDIQIGMNRCGNGLLSLGVAMENRVALLLHDTEVFPMAFWGAIKIGAVPICLNTLMRPKDYQYFLEDSRAKVLVVDHALLDVIRPIRNELRFLKHVVVANGPADAGDLEWSGWMLQQPSELDCAPTTPDDPCFWLYSSGSTGQPKGTVHLQHDMVYAAETYGKQVLGIREDDICFSAAKLFFAYGLGNGLYFPFSVGASAVYLPERPLPEAVFATIERYRPTLFFGVPTLFSNMLVSEGKLNGVRYCVSAGEALPPDILKRWEKRFQVQILDGIGSTEMAHIYISNAPGDIQPGSTGKPVPGYDVRIVDEHFNDVQEGEIGTLLVSGDSAAAYYWNKHEKTKETMLGPWLNTGDKFFRNEQGYFYYVGRTNDMLKVGGIWVSPIEVEACLTEHPAVLECAVVGAPDEENLIKPRAFVVLNKGYEASGELEQELKMHVKSRLAPYKFPRWISFVETLPKTATGKIKRFELKDNPFDN</sequence>
<dbReference type="Gene3D" id="3.40.50.12820">
    <property type="match status" value="1"/>
</dbReference>
<dbReference type="InterPro" id="IPR000873">
    <property type="entry name" value="AMP-dep_synth/lig_dom"/>
</dbReference>
<comment type="caution">
    <text evidence="4">The sequence shown here is derived from an EMBL/GenBank/DDBJ whole genome shotgun (WGS) entry which is preliminary data.</text>
</comment>
<evidence type="ECO:0000313" key="4">
    <source>
        <dbReference type="EMBL" id="HGU31613.1"/>
    </source>
</evidence>
<dbReference type="Gene3D" id="2.30.38.10">
    <property type="entry name" value="Luciferase, Domain 3"/>
    <property type="match status" value="1"/>
</dbReference>
<dbReference type="PANTHER" id="PTHR43352">
    <property type="entry name" value="ACETYL-COA SYNTHETASE"/>
    <property type="match status" value="1"/>
</dbReference>
<proteinExistence type="predicted"/>
<feature type="domain" description="AMP-dependent synthetase/ligase" evidence="2">
    <location>
        <begin position="25"/>
        <end position="376"/>
    </location>
</feature>
<dbReference type="InterPro" id="IPR025110">
    <property type="entry name" value="AMP-bd_C"/>
</dbReference>
<evidence type="ECO:0000259" key="3">
    <source>
        <dbReference type="Pfam" id="PF13193"/>
    </source>
</evidence>
<keyword evidence="1 4" id="KW-0436">Ligase</keyword>
<dbReference type="Pfam" id="PF13193">
    <property type="entry name" value="AMP-binding_C"/>
    <property type="match status" value="1"/>
</dbReference>
<protein>
    <submittedName>
        <fullName evidence="4">Benzoate-CoA ligase family protein</fullName>
    </submittedName>
</protein>
<dbReference type="GO" id="GO:0044550">
    <property type="term" value="P:secondary metabolite biosynthetic process"/>
    <property type="evidence" value="ECO:0007669"/>
    <property type="project" value="TreeGrafter"/>
</dbReference>
<dbReference type="EMBL" id="DSUH01000045">
    <property type="protein sequence ID" value="HGU31613.1"/>
    <property type="molecule type" value="Genomic_DNA"/>
</dbReference>
<feature type="domain" description="AMP-binding enzyme C-terminal" evidence="3">
    <location>
        <begin position="426"/>
        <end position="504"/>
    </location>
</feature>
<dbReference type="GO" id="GO:0016878">
    <property type="term" value="F:acid-thiol ligase activity"/>
    <property type="evidence" value="ECO:0007669"/>
    <property type="project" value="TreeGrafter"/>
</dbReference>
<dbReference type="AlphaFoldDB" id="A0A7C4RNV4"/>
<name>A0A7C4RNV4_9BACT</name>
<organism evidence="4">
    <name type="scientific">Desulfatirhabdium butyrativorans</name>
    <dbReference type="NCBI Taxonomy" id="340467"/>
    <lineage>
        <taxon>Bacteria</taxon>
        <taxon>Pseudomonadati</taxon>
        <taxon>Thermodesulfobacteriota</taxon>
        <taxon>Desulfobacteria</taxon>
        <taxon>Desulfobacterales</taxon>
        <taxon>Desulfatirhabdiaceae</taxon>
        <taxon>Desulfatirhabdium</taxon>
    </lineage>
</organism>
<evidence type="ECO:0000256" key="1">
    <source>
        <dbReference type="ARBA" id="ARBA00022598"/>
    </source>
</evidence>
<dbReference type="Pfam" id="PF00501">
    <property type="entry name" value="AMP-binding"/>
    <property type="match status" value="1"/>
</dbReference>